<evidence type="ECO:0000256" key="7">
    <source>
        <dbReference type="SAM" id="MobiDB-lite"/>
    </source>
</evidence>
<dbReference type="FunFam" id="3.30.160.60:FF:000446">
    <property type="entry name" value="Zinc finger protein"/>
    <property type="match status" value="1"/>
</dbReference>
<dbReference type="InterPro" id="IPR012934">
    <property type="entry name" value="Znf_AD"/>
</dbReference>
<keyword evidence="11" id="KW-1185">Reference proteome</keyword>
<reference evidence="10" key="2">
    <citation type="submission" date="2021-02" db="UniProtKB">
        <authorList>
            <consortium name="EnsemblMetazoa"/>
        </authorList>
    </citation>
    <scope>IDENTIFICATION</scope>
    <source>
        <strain evidence="10">LVP_AGWG</strain>
    </source>
</reference>
<dbReference type="EnsemblMetazoa" id="AAEL003456-RC">
    <property type="protein sequence ID" value="AAEL003456-PC"/>
    <property type="gene ID" value="AAEL003456"/>
</dbReference>
<proteinExistence type="predicted"/>
<keyword evidence="4 6" id="KW-0862">Zinc</keyword>
<evidence type="ECO:0000256" key="2">
    <source>
        <dbReference type="ARBA" id="ARBA00022737"/>
    </source>
</evidence>
<dbReference type="FunFam" id="3.30.160.60:FF:002343">
    <property type="entry name" value="Zinc finger protein 33A"/>
    <property type="match status" value="1"/>
</dbReference>
<evidence type="ECO:0000256" key="5">
    <source>
        <dbReference type="PROSITE-ProRule" id="PRU00042"/>
    </source>
</evidence>
<dbReference type="Gene3D" id="3.30.160.60">
    <property type="entry name" value="Classic Zinc Finger"/>
    <property type="match status" value="5"/>
</dbReference>
<gene>
    <name evidence="10" type="primary">5578199</name>
</gene>
<dbReference type="AlphaFoldDB" id="A0A1S4F4W0"/>
<dbReference type="Pfam" id="PF00096">
    <property type="entry name" value="zf-C2H2"/>
    <property type="match status" value="3"/>
</dbReference>
<dbReference type="GO" id="GO:0005634">
    <property type="term" value="C:nucleus"/>
    <property type="evidence" value="ECO:0007669"/>
    <property type="project" value="InterPro"/>
</dbReference>
<feature type="region of interest" description="Disordered" evidence="7">
    <location>
        <begin position="357"/>
        <end position="378"/>
    </location>
</feature>
<evidence type="ECO:0000259" key="8">
    <source>
        <dbReference type="PROSITE" id="PS50157"/>
    </source>
</evidence>
<feature type="binding site" evidence="6">
    <location>
        <position position="79"/>
    </location>
    <ligand>
        <name>Zn(2+)</name>
        <dbReference type="ChEBI" id="CHEBI:29105"/>
    </ligand>
</feature>
<dbReference type="Proteomes" id="UP000008820">
    <property type="component" value="Chromosome 3"/>
</dbReference>
<feature type="domain" description="C2H2-type" evidence="8">
    <location>
        <begin position="188"/>
        <end position="215"/>
    </location>
</feature>
<feature type="domain" description="ZAD" evidence="9">
    <location>
        <begin position="19"/>
        <end position="106"/>
    </location>
</feature>
<dbReference type="SUPFAM" id="SSF57667">
    <property type="entry name" value="beta-beta-alpha zinc fingers"/>
    <property type="match status" value="3"/>
</dbReference>
<dbReference type="Pfam" id="PF07776">
    <property type="entry name" value="zf-AD"/>
    <property type="match status" value="1"/>
</dbReference>
<dbReference type="GO" id="GO:0043565">
    <property type="term" value="F:sequence-specific DNA binding"/>
    <property type="evidence" value="ECO:0007669"/>
    <property type="project" value="TreeGrafter"/>
</dbReference>
<keyword evidence="3 5" id="KW-0863">Zinc-finger</keyword>
<dbReference type="PANTHER" id="PTHR24408:SF58">
    <property type="entry name" value="TRANSCRIPTION FACTOR (TFIIIA), PUTATIVE (AFU_ORTHOLOGUE AFUA_1G05150)-RELATED"/>
    <property type="match status" value="1"/>
</dbReference>
<dbReference type="VEuPathDB" id="VectorBase:AAEL003456"/>
<dbReference type="SMART" id="SM00355">
    <property type="entry name" value="ZnF_C2H2"/>
    <property type="match status" value="6"/>
</dbReference>
<feature type="domain" description="C2H2-type" evidence="8">
    <location>
        <begin position="306"/>
        <end position="334"/>
    </location>
</feature>
<sequence length="378" mass="43823">MDPAALHEKKMKISAKLLGLCRTCLTAENESEADLYPISDIFLEEDELTSQVQSFEEVLCLFVDNEVGHQKDRLPKIMCLTCIEKARSAFQFIEMCRQTDTLLLELLNDHKEEQDTKPIINDERLADNEDNEQKPEIIIPETTQQVYEQLVIEETPMEVPVQAEEHLESEVVSLENQPQLTTKQKQRHICDVCQKSFTQSQTLNRHKKIHSRDSEPGKVCGYCARMFLRSDDLRRHIRTHTNERPYACDHCNKAYKQSFELKEHKALAHPESGVRKYLSCTICNKQLTTRNGLYVHMKAHRGEKNHACIYCEKRFITTGELSSHMKHIHPSEVNAEQFPCGVGECMRKFVTKAALRHHRNTKHGMKDETKCERTDESD</sequence>
<protein>
    <submittedName>
        <fullName evidence="10">Uncharacterized protein</fullName>
    </submittedName>
</protein>
<keyword evidence="1 6" id="KW-0479">Metal-binding</keyword>
<dbReference type="SUPFAM" id="SSF57716">
    <property type="entry name" value="Glucocorticoid receptor-like (DNA-binding domain)"/>
    <property type="match status" value="1"/>
</dbReference>
<accession>A0A1S4F4W0</accession>
<dbReference type="PROSITE" id="PS50157">
    <property type="entry name" value="ZINC_FINGER_C2H2_2"/>
    <property type="match status" value="6"/>
</dbReference>
<evidence type="ECO:0000256" key="3">
    <source>
        <dbReference type="ARBA" id="ARBA00022771"/>
    </source>
</evidence>
<evidence type="ECO:0000313" key="10">
    <source>
        <dbReference type="EnsemblMetazoa" id="AAEL003456-PB"/>
    </source>
</evidence>
<feature type="domain" description="C2H2-type" evidence="8">
    <location>
        <begin position="218"/>
        <end position="245"/>
    </location>
</feature>
<dbReference type="PROSITE" id="PS51915">
    <property type="entry name" value="ZAD"/>
    <property type="match status" value="1"/>
</dbReference>
<dbReference type="SMART" id="SM00868">
    <property type="entry name" value="zf-AD"/>
    <property type="match status" value="2"/>
</dbReference>
<feature type="compositionally biased region" description="Basic and acidic residues" evidence="7">
    <location>
        <begin position="364"/>
        <end position="378"/>
    </location>
</feature>
<feature type="binding site" evidence="6">
    <location>
        <position position="24"/>
    </location>
    <ligand>
        <name>Zn(2+)</name>
        <dbReference type="ChEBI" id="CHEBI:29105"/>
    </ligand>
</feature>
<dbReference type="InterPro" id="IPR013087">
    <property type="entry name" value="Znf_C2H2_type"/>
</dbReference>
<evidence type="ECO:0000256" key="1">
    <source>
        <dbReference type="ARBA" id="ARBA00022723"/>
    </source>
</evidence>
<feature type="domain" description="C2H2-type" evidence="8">
    <location>
        <begin position="246"/>
        <end position="269"/>
    </location>
</feature>
<dbReference type="EnsemblMetazoa" id="AAEL003456-RA">
    <property type="protein sequence ID" value="AAEL003456-PA"/>
    <property type="gene ID" value="AAEL003456"/>
</dbReference>
<keyword evidence="2" id="KW-0677">Repeat</keyword>
<dbReference type="OrthoDB" id="1095242at2759"/>
<dbReference type="InterPro" id="IPR036236">
    <property type="entry name" value="Znf_C2H2_sf"/>
</dbReference>
<evidence type="ECO:0000259" key="9">
    <source>
        <dbReference type="PROSITE" id="PS51915"/>
    </source>
</evidence>
<feature type="domain" description="C2H2-type" evidence="8">
    <location>
        <begin position="338"/>
        <end position="368"/>
    </location>
</feature>
<feature type="binding site" evidence="6">
    <location>
        <position position="82"/>
    </location>
    <ligand>
        <name>Zn(2+)</name>
        <dbReference type="ChEBI" id="CHEBI:29105"/>
    </ligand>
</feature>
<dbReference type="GO" id="GO:0000981">
    <property type="term" value="F:DNA-binding transcription factor activity, RNA polymerase II-specific"/>
    <property type="evidence" value="ECO:0007669"/>
    <property type="project" value="TreeGrafter"/>
</dbReference>
<dbReference type="Pfam" id="PF13912">
    <property type="entry name" value="zf-C2H2_6"/>
    <property type="match status" value="1"/>
</dbReference>
<reference evidence="10 11" key="1">
    <citation type="submission" date="2017-06" db="EMBL/GenBank/DDBJ databases">
        <title>Aedes aegypti genome working group (AGWG) sequencing and assembly.</title>
        <authorList>
            <consortium name="Aedes aegypti Genome Working Group (AGWG)"/>
            <person name="Matthews B.J."/>
        </authorList>
    </citation>
    <scope>NUCLEOTIDE SEQUENCE [LARGE SCALE GENOMIC DNA]</scope>
    <source>
        <strain evidence="10 11">LVP_AGWG</strain>
    </source>
</reference>
<name>A0A1S4F4W0_AEDAE</name>
<organism evidence="10 11">
    <name type="scientific">Aedes aegypti</name>
    <name type="common">Yellowfever mosquito</name>
    <name type="synonym">Culex aegypti</name>
    <dbReference type="NCBI Taxonomy" id="7159"/>
    <lineage>
        <taxon>Eukaryota</taxon>
        <taxon>Metazoa</taxon>
        <taxon>Ecdysozoa</taxon>
        <taxon>Arthropoda</taxon>
        <taxon>Hexapoda</taxon>
        <taxon>Insecta</taxon>
        <taxon>Pterygota</taxon>
        <taxon>Neoptera</taxon>
        <taxon>Endopterygota</taxon>
        <taxon>Diptera</taxon>
        <taxon>Nematocera</taxon>
        <taxon>Culicoidea</taxon>
        <taxon>Culicidae</taxon>
        <taxon>Culicinae</taxon>
        <taxon>Aedini</taxon>
        <taxon>Aedes</taxon>
        <taxon>Stegomyia</taxon>
    </lineage>
</organism>
<dbReference type="PANTHER" id="PTHR24408">
    <property type="entry name" value="ZINC FINGER PROTEIN"/>
    <property type="match status" value="1"/>
</dbReference>
<evidence type="ECO:0000256" key="4">
    <source>
        <dbReference type="ARBA" id="ARBA00022833"/>
    </source>
</evidence>
<dbReference type="EnsemblMetazoa" id="AAEL003456-RB">
    <property type="protein sequence ID" value="AAEL003456-PB"/>
    <property type="gene ID" value="AAEL003456"/>
</dbReference>
<feature type="domain" description="C2H2-type" evidence="8">
    <location>
        <begin position="278"/>
        <end position="305"/>
    </location>
</feature>
<dbReference type="GO" id="GO:0008270">
    <property type="term" value="F:zinc ion binding"/>
    <property type="evidence" value="ECO:0007669"/>
    <property type="project" value="UniProtKB-UniRule"/>
</dbReference>
<evidence type="ECO:0000313" key="11">
    <source>
        <dbReference type="Proteomes" id="UP000008820"/>
    </source>
</evidence>
<dbReference type="Gene3D" id="3.40.1800.20">
    <property type="match status" value="1"/>
</dbReference>
<dbReference type="InParanoid" id="A0A1S4F4W0"/>
<dbReference type="PROSITE" id="PS00028">
    <property type="entry name" value="ZINC_FINGER_C2H2_1"/>
    <property type="match status" value="6"/>
</dbReference>
<evidence type="ECO:0000256" key="6">
    <source>
        <dbReference type="PROSITE-ProRule" id="PRU01263"/>
    </source>
</evidence>
<feature type="binding site" evidence="6">
    <location>
        <position position="21"/>
    </location>
    <ligand>
        <name>Zn(2+)</name>
        <dbReference type="ChEBI" id="CHEBI:29105"/>
    </ligand>
</feature>